<evidence type="ECO:0000256" key="2">
    <source>
        <dbReference type="ARBA" id="ARBA00022552"/>
    </source>
</evidence>
<feature type="binding site" evidence="7 8">
    <location>
        <position position="99"/>
    </location>
    <ligand>
        <name>S-adenosyl-L-methionine</name>
        <dbReference type="ChEBI" id="CHEBI:59789"/>
    </ligand>
</feature>
<keyword evidence="3 7" id="KW-0489">Methyltransferase</keyword>
<gene>
    <name evidence="7 10" type="primary">rsmA</name>
    <name evidence="7" type="synonym">ksgA</name>
    <name evidence="10" type="ORF">EEI45_01885</name>
</gene>
<keyword evidence="1 7" id="KW-0963">Cytoplasm</keyword>
<protein>
    <recommendedName>
        <fullName evidence="7">Ribosomal RNA small subunit methyltransferase A</fullName>
        <ecNumber evidence="7">2.1.1.182</ecNumber>
    </recommendedName>
    <alternativeName>
        <fullName evidence="7">16S rRNA (adenine(1518)-N(6)/adenine(1519)-N(6))-dimethyltransferase</fullName>
    </alternativeName>
    <alternativeName>
        <fullName evidence="7">16S rRNA dimethyladenosine transferase</fullName>
    </alternativeName>
    <alternativeName>
        <fullName evidence="7">16S rRNA dimethylase</fullName>
    </alternativeName>
    <alternativeName>
        <fullName evidence="7">S-adenosylmethionine-6-N', N'-adenosyl(rRNA) dimethyltransferase</fullName>
    </alternativeName>
</protein>
<evidence type="ECO:0000259" key="9">
    <source>
        <dbReference type="SMART" id="SM00650"/>
    </source>
</evidence>
<dbReference type="GO" id="GO:0003723">
    <property type="term" value="F:RNA binding"/>
    <property type="evidence" value="ECO:0007669"/>
    <property type="project" value="UniProtKB-UniRule"/>
</dbReference>
<feature type="binding site" evidence="7 8">
    <location>
        <position position="117"/>
    </location>
    <ligand>
        <name>S-adenosyl-L-methionine</name>
        <dbReference type="ChEBI" id="CHEBI:59789"/>
    </ligand>
</feature>
<dbReference type="Gene3D" id="1.10.8.100">
    <property type="entry name" value="Ribosomal RNA adenine dimethylase-like, domain 2"/>
    <property type="match status" value="1"/>
</dbReference>
<dbReference type="Gene3D" id="3.40.50.150">
    <property type="entry name" value="Vaccinia Virus protein VP39"/>
    <property type="match status" value="1"/>
</dbReference>
<dbReference type="InterPro" id="IPR029063">
    <property type="entry name" value="SAM-dependent_MTases_sf"/>
</dbReference>
<evidence type="ECO:0000256" key="6">
    <source>
        <dbReference type="ARBA" id="ARBA00022884"/>
    </source>
</evidence>
<evidence type="ECO:0000256" key="7">
    <source>
        <dbReference type="HAMAP-Rule" id="MF_00607"/>
    </source>
</evidence>
<keyword evidence="6 7" id="KW-0694">RNA-binding</keyword>
<evidence type="ECO:0000256" key="8">
    <source>
        <dbReference type="PROSITE-ProRule" id="PRU01026"/>
    </source>
</evidence>
<dbReference type="AlphaFoldDB" id="A0A3S5HK32"/>
<dbReference type="GO" id="GO:0005829">
    <property type="term" value="C:cytosol"/>
    <property type="evidence" value="ECO:0007669"/>
    <property type="project" value="TreeGrafter"/>
</dbReference>
<dbReference type="InterPro" id="IPR001737">
    <property type="entry name" value="KsgA/Erm"/>
</dbReference>
<dbReference type="Proteomes" id="UP000278804">
    <property type="component" value="Chromosome"/>
</dbReference>
<accession>A0A3S5HK32</accession>
<comment type="catalytic activity">
    <reaction evidence="7">
        <text>adenosine(1518)/adenosine(1519) in 16S rRNA + 4 S-adenosyl-L-methionine = N(6)-dimethyladenosine(1518)/N(6)-dimethyladenosine(1519) in 16S rRNA + 4 S-adenosyl-L-homocysteine + 4 H(+)</text>
        <dbReference type="Rhea" id="RHEA:19609"/>
        <dbReference type="Rhea" id="RHEA-COMP:10232"/>
        <dbReference type="Rhea" id="RHEA-COMP:10233"/>
        <dbReference type="ChEBI" id="CHEBI:15378"/>
        <dbReference type="ChEBI" id="CHEBI:57856"/>
        <dbReference type="ChEBI" id="CHEBI:59789"/>
        <dbReference type="ChEBI" id="CHEBI:74411"/>
        <dbReference type="ChEBI" id="CHEBI:74493"/>
        <dbReference type="EC" id="2.1.1.182"/>
    </reaction>
</comment>
<comment type="similarity">
    <text evidence="7">Belongs to the class I-like SAM-binding methyltransferase superfamily. rRNA adenine N(6)-methyltransferase family. RsmA subfamily.</text>
</comment>
<feature type="binding site" evidence="7 8">
    <location>
        <position position="28"/>
    </location>
    <ligand>
        <name>S-adenosyl-L-methionine</name>
        <dbReference type="ChEBI" id="CHEBI:59789"/>
    </ligand>
</feature>
<keyword evidence="11" id="KW-1185">Reference proteome</keyword>
<dbReference type="PANTHER" id="PTHR11727">
    <property type="entry name" value="DIMETHYLADENOSINE TRANSFERASE"/>
    <property type="match status" value="1"/>
</dbReference>
<name>A0A3S5HK32_9FIRM</name>
<dbReference type="KEGG" id="eri:EEI45_01885"/>
<dbReference type="SMART" id="SM00650">
    <property type="entry name" value="rADc"/>
    <property type="match status" value="1"/>
</dbReference>
<sequence>MKTIANYSVSMELLRRYERRAKKHFGQNFIIDPSVVRNIASQSGAGGTVLEIGPGLGALTQQLAETYDHVVAYEIDPHMVEILNESLEEYDNVKVIHQDFLKADLSMYTEPITVCANLPYYITTPILFRLMELDIVAMTIMVQKEIADRLGASPQTKDYSCLSIKMQYYFDIKTVLKVSKESFHPRPGVESIVIKLTPKHQTMPYDEKIFFEFVKKCFQFRRKTLVNNLKTIDKDVDYAGVLESLGLETNIRADYLTFEDYLRLYGALYA</sequence>
<feature type="binding site" evidence="7 8">
    <location>
        <position position="74"/>
    </location>
    <ligand>
        <name>S-adenosyl-L-methionine</name>
        <dbReference type="ChEBI" id="CHEBI:59789"/>
    </ligand>
</feature>
<dbReference type="InterPro" id="IPR020598">
    <property type="entry name" value="rRNA_Ade_methylase_Trfase_N"/>
</dbReference>
<dbReference type="InterPro" id="IPR023165">
    <property type="entry name" value="rRNA_Ade_diMease-like_C"/>
</dbReference>
<keyword evidence="5 7" id="KW-0949">S-adenosyl-L-methionine</keyword>
<comment type="function">
    <text evidence="7">Specifically dimethylates two adjacent adenosines (A1518 and A1519) in the loop of a conserved hairpin near the 3'-end of 16S rRNA in the 30S particle. May play a critical role in biogenesis of 30S subunits.</text>
</comment>
<dbReference type="EC" id="2.1.1.182" evidence="7"/>
<evidence type="ECO:0000256" key="5">
    <source>
        <dbReference type="ARBA" id="ARBA00022691"/>
    </source>
</evidence>
<dbReference type="FunFam" id="3.40.50.150:FF:000023">
    <property type="entry name" value="Ribosomal RNA small subunit methyltransferase A"/>
    <property type="match status" value="1"/>
</dbReference>
<dbReference type="GO" id="GO:0052908">
    <property type="term" value="F:16S rRNA (adenine(1518)-N(6)/adenine(1519)-N(6))-dimethyltransferase activity"/>
    <property type="evidence" value="ECO:0007669"/>
    <property type="project" value="UniProtKB-EC"/>
</dbReference>
<dbReference type="CDD" id="cd02440">
    <property type="entry name" value="AdoMet_MTases"/>
    <property type="match status" value="1"/>
</dbReference>
<comment type="subcellular location">
    <subcellularLocation>
        <location evidence="7">Cytoplasm</location>
    </subcellularLocation>
</comment>
<reference evidence="10 11" key="1">
    <citation type="journal article" date="2020" name="Int. J. Syst. Evol. Microbiol.">
        <title>Description of Erysipelothrix piscisicarius sp. nov., an emergent fish pathogen, and assessment of virulence using a tiger barb (Puntigrus tetrazona) infection model.</title>
        <authorList>
            <person name="Pomaranski E.K."/>
            <person name="Griffin M.J."/>
            <person name="Camus A.C."/>
            <person name="Armwood A.R."/>
            <person name="Shelley J."/>
            <person name="Waldbieser G.C."/>
            <person name="LaFrentz B.R."/>
            <person name="Garcia J.C."/>
            <person name="Yanong R."/>
            <person name="Soto E."/>
        </authorList>
    </citation>
    <scope>NUCLEOTIDE SEQUENCE [LARGE SCALE GENOMIC DNA]</scope>
    <source>
        <strain evidence="10 11">15TAL0474</strain>
    </source>
</reference>
<dbReference type="InterPro" id="IPR020596">
    <property type="entry name" value="rRNA_Ade_Mease_Trfase_CS"/>
</dbReference>
<keyword evidence="4 7" id="KW-0808">Transferase</keyword>
<evidence type="ECO:0000256" key="3">
    <source>
        <dbReference type="ARBA" id="ARBA00022603"/>
    </source>
</evidence>
<evidence type="ECO:0000313" key="11">
    <source>
        <dbReference type="Proteomes" id="UP000278804"/>
    </source>
</evidence>
<dbReference type="EMBL" id="CP034234">
    <property type="protein sequence ID" value="AZK43702.1"/>
    <property type="molecule type" value="Genomic_DNA"/>
</dbReference>
<evidence type="ECO:0000256" key="1">
    <source>
        <dbReference type="ARBA" id="ARBA00022490"/>
    </source>
</evidence>
<dbReference type="PANTHER" id="PTHR11727:SF7">
    <property type="entry name" value="DIMETHYLADENOSINE TRANSFERASE-RELATED"/>
    <property type="match status" value="1"/>
</dbReference>
<feature type="domain" description="Ribosomal RNA adenine methylase transferase N-terminal" evidence="9">
    <location>
        <begin position="35"/>
        <end position="200"/>
    </location>
</feature>
<dbReference type="NCBIfam" id="TIGR00755">
    <property type="entry name" value="ksgA"/>
    <property type="match status" value="1"/>
</dbReference>
<evidence type="ECO:0000313" key="10">
    <source>
        <dbReference type="EMBL" id="AZK43702.1"/>
    </source>
</evidence>
<dbReference type="InterPro" id="IPR011530">
    <property type="entry name" value="rRNA_adenine_dimethylase"/>
</dbReference>
<organism evidence="10 11">
    <name type="scientific">Erysipelothrix piscisicarius</name>
    <dbReference type="NCBI Taxonomy" id="2485784"/>
    <lineage>
        <taxon>Bacteria</taxon>
        <taxon>Bacillati</taxon>
        <taxon>Bacillota</taxon>
        <taxon>Erysipelotrichia</taxon>
        <taxon>Erysipelotrichales</taxon>
        <taxon>Erysipelotrichaceae</taxon>
        <taxon>Erysipelothrix</taxon>
    </lineage>
</organism>
<dbReference type="HAMAP" id="MF_00607">
    <property type="entry name" value="16SrRNA_methyltr_A"/>
    <property type="match status" value="1"/>
</dbReference>
<dbReference type="PROSITE" id="PS51689">
    <property type="entry name" value="SAM_RNA_A_N6_MT"/>
    <property type="match status" value="1"/>
</dbReference>
<proteinExistence type="inferred from homology"/>
<dbReference type="PROSITE" id="PS01131">
    <property type="entry name" value="RRNA_A_DIMETH"/>
    <property type="match status" value="1"/>
</dbReference>
<evidence type="ECO:0000256" key="4">
    <source>
        <dbReference type="ARBA" id="ARBA00022679"/>
    </source>
</evidence>
<dbReference type="Pfam" id="PF00398">
    <property type="entry name" value="RrnaAD"/>
    <property type="match status" value="1"/>
</dbReference>
<feature type="binding site" evidence="7 8">
    <location>
        <position position="30"/>
    </location>
    <ligand>
        <name>S-adenosyl-L-methionine</name>
        <dbReference type="ChEBI" id="CHEBI:59789"/>
    </ligand>
</feature>
<feature type="binding site" evidence="7 8">
    <location>
        <position position="53"/>
    </location>
    <ligand>
        <name>S-adenosyl-L-methionine</name>
        <dbReference type="ChEBI" id="CHEBI:59789"/>
    </ligand>
</feature>
<dbReference type="SUPFAM" id="SSF53335">
    <property type="entry name" value="S-adenosyl-L-methionine-dependent methyltransferases"/>
    <property type="match status" value="1"/>
</dbReference>
<keyword evidence="2 7" id="KW-0698">rRNA processing</keyword>
<dbReference type="RefSeq" id="WP_125163919.1">
    <property type="nucleotide sequence ID" value="NZ_CP034234.1"/>
</dbReference>